<dbReference type="SMART" id="SM00382">
    <property type="entry name" value="AAA"/>
    <property type="match status" value="1"/>
</dbReference>
<name>A0AAD4L3R4_9EURO</name>
<dbReference type="Pfam" id="PF00004">
    <property type="entry name" value="AAA"/>
    <property type="match status" value="1"/>
</dbReference>
<dbReference type="GO" id="GO:0016887">
    <property type="term" value="F:ATP hydrolysis activity"/>
    <property type="evidence" value="ECO:0007669"/>
    <property type="project" value="InterPro"/>
</dbReference>
<dbReference type="PANTHER" id="PTHR46411:SF3">
    <property type="entry name" value="AAA+ ATPASE DOMAIN-CONTAINING PROTEIN"/>
    <property type="match status" value="1"/>
</dbReference>
<evidence type="ECO:0000313" key="3">
    <source>
        <dbReference type="EMBL" id="KAH8703663.1"/>
    </source>
</evidence>
<dbReference type="GO" id="GO:0005524">
    <property type="term" value="F:ATP binding"/>
    <property type="evidence" value="ECO:0007669"/>
    <property type="project" value="InterPro"/>
</dbReference>
<dbReference type="Proteomes" id="UP001201262">
    <property type="component" value="Unassembled WGS sequence"/>
</dbReference>
<dbReference type="InterPro" id="IPR003593">
    <property type="entry name" value="AAA+_ATPase"/>
</dbReference>
<organism evidence="3 4">
    <name type="scientific">Talaromyces proteolyticus</name>
    <dbReference type="NCBI Taxonomy" id="1131652"/>
    <lineage>
        <taxon>Eukaryota</taxon>
        <taxon>Fungi</taxon>
        <taxon>Dikarya</taxon>
        <taxon>Ascomycota</taxon>
        <taxon>Pezizomycotina</taxon>
        <taxon>Eurotiomycetes</taxon>
        <taxon>Eurotiomycetidae</taxon>
        <taxon>Eurotiales</taxon>
        <taxon>Trichocomaceae</taxon>
        <taxon>Talaromyces</taxon>
        <taxon>Talaromyces sect. Bacilispori</taxon>
    </lineage>
</organism>
<dbReference type="Pfam" id="PF22942">
    <property type="entry name" value="DUF7025"/>
    <property type="match status" value="1"/>
</dbReference>
<dbReference type="RefSeq" id="XP_046076681.1">
    <property type="nucleotide sequence ID" value="XM_046210598.1"/>
</dbReference>
<dbReference type="Gene3D" id="3.40.50.300">
    <property type="entry name" value="P-loop containing nucleotide triphosphate hydrolases"/>
    <property type="match status" value="1"/>
</dbReference>
<dbReference type="PANTHER" id="PTHR46411">
    <property type="entry name" value="FAMILY ATPASE, PUTATIVE-RELATED"/>
    <property type="match status" value="1"/>
</dbReference>
<dbReference type="AlphaFoldDB" id="A0AAD4L3R4"/>
<dbReference type="GeneID" id="70240885"/>
<dbReference type="InterPro" id="IPR054289">
    <property type="entry name" value="DUF7025"/>
</dbReference>
<feature type="compositionally biased region" description="Basic and acidic residues" evidence="1">
    <location>
        <begin position="625"/>
        <end position="648"/>
    </location>
</feature>
<accession>A0AAD4L3R4</accession>
<feature type="compositionally biased region" description="Polar residues" evidence="1">
    <location>
        <begin position="602"/>
        <end position="613"/>
    </location>
</feature>
<feature type="region of interest" description="Disordered" evidence="1">
    <location>
        <begin position="602"/>
        <end position="659"/>
    </location>
</feature>
<dbReference type="CDD" id="cd19481">
    <property type="entry name" value="RecA-like_protease"/>
    <property type="match status" value="1"/>
</dbReference>
<evidence type="ECO:0000313" key="4">
    <source>
        <dbReference type="Proteomes" id="UP001201262"/>
    </source>
</evidence>
<protein>
    <submittedName>
        <fullName evidence="3">P-loop containing nucleoside triphosphate hydrolase protein</fullName>
    </submittedName>
</protein>
<comment type="caution">
    <text evidence="3">The sequence shown here is derived from an EMBL/GenBank/DDBJ whole genome shotgun (WGS) entry which is preliminary data.</text>
</comment>
<keyword evidence="4" id="KW-1185">Reference proteome</keyword>
<evidence type="ECO:0000256" key="1">
    <source>
        <dbReference type="SAM" id="MobiDB-lite"/>
    </source>
</evidence>
<feature type="domain" description="AAA+ ATPase" evidence="2">
    <location>
        <begin position="399"/>
        <end position="523"/>
    </location>
</feature>
<gene>
    <name evidence="3" type="ORF">BGW36DRAFT_288636</name>
</gene>
<dbReference type="InterPro" id="IPR003959">
    <property type="entry name" value="ATPase_AAA_core"/>
</dbReference>
<dbReference type="SUPFAM" id="SSF52540">
    <property type="entry name" value="P-loop containing nucleoside triphosphate hydrolases"/>
    <property type="match status" value="1"/>
</dbReference>
<reference evidence="3" key="1">
    <citation type="submission" date="2021-12" db="EMBL/GenBank/DDBJ databases">
        <title>Convergent genome expansion in fungi linked to evolution of root-endophyte symbiosis.</title>
        <authorList>
            <consortium name="DOE Joint Genome Institute"/>
            <person name="Ke Y.-H."/>
            <person name="Bonito G."/>
            <person name="Liao H.-L."/>
            <person name="Looney B."/>
            <person name="Rojas-Flechas A."/>
            <person name="Nash J."/>
            <person name="Hameed K."/>
            <person name="Schadt C."/>
            <person name="Martin F."/>
            <person name="Crous P.W."/>
            <person name="Miettinen O."/>
            <person name="Magnuson J.K."/>
            <person name="Labbe J."/>
            <person name="Jacobson D."/>
            <person name="Doktycz M.J."/>
            <person name="Veneault-Fourrey C."/>
            <person name="Kuo A."/>
            <person name="Mondo S."/>
            <person name="Calhoun S."/>
            <person name="Riley R."/>
            <person name="Ohm R."/>
            <person name="LaButti K."/>
            <person name="Andreopoulos B."/>
            <person name="Pangilinan J."/>
            <person name="Nolan M."/>
            <person name="Tritt A."/>
            <person name="Clum A."/>
            <person name="Lipzen A."/>
            <person name="Daum C."/>
            <person name="Barry K."/>
            <person name="Grigoriev I.V."/>
            <person name="Vilgalys R."/>
        </authorList>
    </citation>
    <scope>NUCLEOTIDE SEQUENCE</scope>
    <source>
        <strain evidence="3">PMI_201</strain>
    </source>
</reference>
<proteinExistence type="predicted"/>
<keyword evidence="3" id="KW-0378">Hydrolase</keyword>
<dbReference type="EMBL" id="JAJTJA010000002">
    <property type="protein sequence ID" value="KAH8703663.1"/>
    <property type="molecule type" value="Genomic_DNA"/>
</dbReference>
<dbReference type="InterPro" id="IPR027417">
    <property type="entry name" value="P-loop_NTPase"/>
</dbReference>
<evidence type="ECO:0000259" key="2">
    <source>
        <dbReference type="SMART" id="SM00382"/>
    </source>
</evidence>
<sequence length="659" mass="75894">MAPGELSEIKTIYQRPDEEENVSWVDECPKEITTGPDRNAKSTQFAIILRQKQSKSPLRALEAHSIVIQSQALRDALSEYVFKDYPGPVWEVDRVVFEAPFRPFVNRWAKFQKLKKRRNLDGKTKEHIALLYDLLSSELSDAISMHQGYTISRVVPWHNLWMILISGEVVITNNNGSFVASKVLQAGYGKDKDGEFFSIHYFSVDWSGDFFGYYEQEQKIRPYEDQRGINTLPIYPIDFHEDKNLRNLLTLRGKKFESSVGYHYKSYNGAAITWNRSSCNEEKVHVSGRIIIDRHEFARYSPFSFRHVRRRLSPEKDNIPKTLTSDHHMLCMDRLYGYSPQLHTWMDFFVDNIQDIEWRTNTLEGLVLPKPKKDLLAAITRAKKSGEHEFSDFIEGKGEGIIMLLSGPPGTGKTLTAEAIAEDMRVPLIAITFSNLGHHVYMIERELSRIFELAAHWNSILLLDECDVFLQARSPDRLEQNNIVSIFLRTLEYYKGILFMTSNHTANIDPAFSSRIHLSLEYPELDQDSRLQVWNTVLKSLVKSHELSHEDILRLSNLDINGRQIKNIARMAQLLALSNKQSLRIESIDTILSIESRQIASMPTRGSSGSFETPLSVEGPTRNPTNKETDTRESTESRTKRKATRTDDVQPSSHRRRRL</sequence>